<evidence type="ECO:0000256" key="2">
    <source>
        <dbReference type="SAM" id="MobiDB-lite"/>
    </source>
</evidence>
<reference evidence="4 5" key="1">
    <citation type="submission" date="2020-03" db="EMBL/GenBank/DDBJ databases">
        <title>Sequencing the genomes of 1000 actinobacteria strains.</title>
        <authorList>
            <person name="Klenk H.-P."/>
        </authorList>
    </citation>
    <scope>NUCLEOTIDE SEQUENCE [LARGE SCALE GENOMIC DNA]</scope>
    <source>
        <strain evidence="4 5">DSM 18964</strain>
    </source>
</reference>
<evidence type="ECO:0000256" key="1">
    <source>
        <dbReference type="ARBA" id="ARBA00022801"/>
    </source>
</evidence>
<feature type="compositionally biased region" description="Polar residues" evidence="2">
    <location>
        <begin position="228"/>
        <end position="239"/>
    </location>
</feature>
<evidence type="ECO:0000313" key="5">
    <source>
        <dbReference type="Proteomes" id="UP000576792"/>
    </source>
</evidence>
<feature type="region of interest" description="Disordered" evidence="2">
    <location>
        <begin position="210"/>
        <end position="239"/>
    </location>
</feature>
<feature type="domain" description="Nudix hydrolase" evidence="3">
    <location>
        <begin position="45"/>
        <end position="180"/>
    </location>
</feature>
<dbReference type="SUPFAM" id="SSF55811">
    <property type="entry name" value="Nudix"/>
    <property type="match status" value="1"/>
</dbReference>
<evidence type="ECO:0000259" key="3">
    <source>
        <dbReference type="PROSITE" id="PS51462"/>
    </source>
</evidence>
<comment type="caution">
    <text evidence="4">The sequence shown here is derived from an EMBL/GenBank/DDBJ whole genome shotgun (WGS) entry which is preliminary data.</text>
</comment>
<dbReference type="CDD" id="cd24158">
    <property type="entry name" value="NUDIX_ADPRase_Rv1700"/>
    <property type="match status" value="1"/>
</dbReference>
<feature type="compositionally biased region" description="Low complexity" evidence="2">
    <location>
        <begin position="214"/>
        <end position="226"/>
    </location>
</feature>
<dbReference type="Pfam" id="PF00293">
    <property type="entry name" value="NUDIX"/>
    <property type="match status" value="1"/>
</dbReference>
<gene>
    <name evidence="4" type="ORF">BKA07_002154</name>
</gene>
<dbReference type="InterPro" id="IPR015797">
    <property type="entry name" value="NUDIX_hydrolase-like_dom_sf"/>
</dbReference>
<name>A0A846RTL0_9MICO</name>
<dbReference type="EMBL" id="JAATJN010000001">
    <property type="protein sequence ID" value="NJC57119.1"/>
    <property type="molecule type" value="Genomic_DNA"/>
</dbReference>
<proteinExistence type="predicted"/>
<dbReference type="EC" id="3.6.1.13" evidence="4"/>
<accession>A0A846RTL0</accession>
<dbReference type="GO" id="GO:0006753">
    <property type="term" value="P:nucleoside phosphate metabolic process"/>
    <property type="evidence" value="ECO:0007669"/>
    <property type="project" value="TreeGrafter"/>
</dbReference>
<sequence length="239" mass="25792">MSDLRDEAYTPRITESDVVYHGAVWNIRRETFDLPEAPGLVRDMMAHNGAVAIACVDEQERILLIQQYRHPVRARLWEVPAGLLDVPGEAPIDAAERELAEEADLRAGRWEVLTDSCLTPGGSSESIRLYLARDLELIADEDRHARSEEEAGFRFRWAGLDEALDAVGAGEITNSIAQLAILQVARILRAEAAGGPVLTRSVDAPRLLIDGRGDAASGEPASAGGARTDSSGSSGNPQD</sequence>
<dbReference type="RefSeq" id="WP_167950878.1">
    <property type="nucleotide sequence ID" value="NZ_BAAAPQ010000003.1"/>
</dbReference>
<dbReference type="InterPro" id="IPR000086">
    <property type="entry name" value="NUDIX_hydrolase_dom"/>
</dbReference>
<protein>
    <submittedName>
        <fullName evidence="4">ADP-ribose pyrophosphatase</fullName>
        <ecNumber evidence="4">3.6.1.13</ecNumber>
    </submittedName>
</protein>
<keyword evidence="5" id="KW-1185">Reference proteome</keyword>
<dbReference type="PANTHER" id="PTHR11839">
    <property type="entry name" value="UDP/ADP-SUGAR PYROPHOSPHATASE"/>
    <property type="match status" value="1"/>
</dbReference>
<dbReference type="GO" id="GO:0047631">
    <property type="term" value="F:ADP-ribose diphosphatase activity"/>
    <property type="evidence" value="ECO:0007669"/>
    <property type="project" value="UniProtKB-EC"/>
</dbReference>
<dbReference type="AlphaFoldDB" id="A0A846RTL0"/>
<dbReference type="PANTHER" id="PTHR11839:SF31">
    <property type="entry name" value="ADP-RIBOSE PYROPHOSPHATASE"/>
    <property type="match status" value="1"/>
</dbReference>
<dbReference type="PROSITE" id="PS51462">
    <property type="entry name" value="NUDIX"/>
    <property type="match status" value="1"/>
</dbReference>
<dbReference type="Gene3D" id="3.90.79.10">
    <property type="entry name" value="Nucleoside Triphosphate Pyrophosphohydrolase"/>
    <property type="match status" value="1"/>
</dbReference>
<evidence type="ECO:0000313" key="4">
    <source>
        <dbReference type="EMBL" id="NJC57119.1"/>
    </source>
</evidence>
<dbReference type="GO" id="GO:0005829">
    <property type="term" value="C:cytosol"/>
    <property type="evidence" value="ECO:0007669"/>
    <property type="project" value="TreeGrafter"/>
</dbReference>
<organism evidence="4 5">
    <name type="scientific">Brevibacterium marinum</name>
    <dbReference type="NCBI Taxonomy" id="418643"/>
    <lineage>
        <taxon>Bacteria</taxon>
        <taxon>Bacillati</taxon>
        <taxon>Actinomycetota</taxon>
        <taxon>Actinomycetes</taxon>
        <taxon>Micrococcales</taxon>
        <taxon>Brevibacteriaceae</taxon>
        <taxon>Brevibacterium</taxon>
    </lineage>
</organism>
<dbReference type="GO" id="GO:0019693">
    <property type="term" value="P:ribose phosphate metabolic process"/>
    <property type="evidence" value="ECO:0007669"/>
    <property type="project" value="TreeGrafter"/>
</dbReference>
<keyword evidence="1 4" id="KW-0378">Hydrolase</keyword>
<dbReference type="Proteomes" id="UP000576792">
    <property type="component" value="Unassembled WGS sequence"/>
</dbReference>